<protein>
    <recommendedName>
        <fullName evidence="1">Capsule biosynthesis GfcC-like C-terminal domain-containing protein</fullName>
    </recommendedName>
</protein>
<organism evidence="2 3">
    <name type="scientific">Pseudidiomarina aestuarii</name>
    <dbReference type="NCBI Taxonomy" id="624146"/>
    <lineage>
        <taxon>Bacteria</taxon>
        <taxon>Pseudomonadati</taxon>
        <taxon>Pseudomonadota</taxon>
        <taxon>Gammaproteobacteria</taxon>
        <taxon>Alteromonadales</taxon>
        <taxon>Idiomarinaceae</taxon>
        <taxon>Pseudidiomarina</taxon>
    </lineage>
</organism>
<proteinExistence type="predicted"/>
<accession>A0A2T4D3M4</accession>
<dbReference type="Proteomes" id="UP000242087">
    <property type="component" value="Unassembled WGS sequence"/>
</dbReference>
<comment type="caution">
    <text evidence="2">The sequence shown here is derived from an EMBL/GenBank/DDBJ whole genome shotgun (WGS) entry which is preliminary data.</text>
</comment>
<dbReference type="InterPro" id="IPR010425">
    <property type="entry name" value="Caps_synth_GfcC-like_C"/>
</dbReference>
<gene>
    <name evidence="2" type="ORF">C9927_04335</name>
</gene>
<sequence>EQAAVVTDLIAMSAYYRDFGEYDVAESLRQLAAQVRSWPLVGAETVGVTVIEERSDMQPGYSYERPSFYSSAADTSRAIKHNPLLPAGTYQFLYPPSSNTAIPWRVVGLTQSGQAQVQAYDSMLSVRSVLQQQQVFARLPKLASVALVDLTGQLTEIPVAYYNNNDQVAPYGAVLFIEIPEAWLIDRFQGMNQRLRSLVRYWNPTS</sequence>
<dbReference type="Pfam" id="PF06251">
    <property type="entry name" value="Caps_syn_GfcC_C"/>
    <property type="match status" value="1"/>
</dbReference>
<dbReference type="EMBL" id="PYVF01000075">
    <property type="protein sequence ID" value="PTB88352.1"/>
    <property type="molecule type" value="Genomic_DNA"/>
</dbReference>
<feature type="non-terminal residue" evidence="2">
    <location>
        <position position="1"/>
    </location>
</feature>
<evidence type="ECO:0000313" key="2">
    <source>
        <dbReference type="EMBL" id="PTB88352.1"/>
    </source>
</evidence>
<reference evidence="2 3" key="1">
    <citation type="submission" date="2018-03" db="EMBL/GenBank/DDBJ databases">
        <title>Cross-interface Injection: A General Nanoliter Liquid Handling Method Applied to Single Cells Genome Amplification Automated Nanoliter Liquid Handling Applied to Single Cell Multiple Displacement Amplification.</title>
        <authorList>
            <person name="Yun J."/>
            <person name="Xu P."/>
            <person name="Xu J."/>
            <person name="Dai X."/>
            <person name="Wang Y."/>
            <person name="Zheng X."/>
            <person name="Cao C."/>
            <person name="Yi Q."/>
            <person name="Zhu Y."/>
            <person name="Wang L."/>
            <person name="Dong Z."/>
            <person name="Huang Y."/>
            <person name="Huang L."/>
            <person name="Du W."/>
        </authorList>
    </citation>
    <scope>NUCLEOTIDE SEQUENCE [LARGE SCALE GENOMIC DNA]</scope>
    <source>
        <strain evidence="2 3">A12-4</strain>
    </source>
</reference>
<evidence type="ECO:0000259" key="1">
    <source>
        <dbReference type="Pfam" id="PF06251"/>
    </source>
</evidence>
<feature type="domain" description="Capsule biosynthesis GfcC-like C-terminal" evidence="1">
    <location>
        <begin position="120"/>
        <end position="199"/>
    </location>
</feature>
<name>A0A2T4D3M4_9GAMM</name>
<evidence type="ECO:0000313" key="3">
    <source>
        <dbReference type="Proteomes" id="UP000242087"/>
    </source>
</evidence>
<dbReference type="AlphaFoldDB" id="A0A2T4D3M4"/>